<evidence type="ECO:0000313" key="2">
    <source>
        <dbReference type="Proteomes" id="UP000611762"/>
    </source>
</evidence>
<reference evidence="1" key="1">
    <citation type="submission" date="2020-08" db="EMBL/GenBank/DDBJ databases">
        <title>Genome public.</title>
        <authorList>
            <person name="Liu C."/>
            <person name="Sun Q."/>
        </authorList>
    </citation>
    <scope>NUCLEOTIDE SEQUENCE</scope>
    <source>
        <strain evidence="1">H8</strain>
    </source>
</reference>
<organism evidence="1 2">
    <name type="scientific">Congzhengia minquanensis</name>
    <dbReference type="NCBI Taxonomy" id="2763657"/>
    <lineage>
        <taxon>Bacteria</taxon>
        <taxon>Bacillati</taxon>
        <taxon>Bacillota</taxon>
        <taxon>Clostridia</taxon>
        <taxon>Eubacteriales</taxon>
        <taxon>Oscillospiraceae</taxon>
        <taxon>Congzhengia</taxon>
    </lineage>
</organism>
<comment type="caution">
    <text evidence="1">The sequence shown here is derived from an EMBL/GenBank/DDBJ whole genome shotgun (WGS) entry which is preliminary data.</text>
</comment>
<dbReference type="AlphaFoldDB" id="A0A926DQE4"/>
<accession>A0A926DQE4</accession>
<dbReference type="RefSeq" id="WP_249313894.1">
    <property type="nucleotide sequence ID" value="NZ_JACRSU010000013.1"/>
</dbReference>
<proteinExistence type="predicted"/>
<name>A0A926DQE4_9FIRM</name>
<dbReference type="EMBL" id="JACRSU010000013">
    <property type="protein sequence ID" value="MBC8541917.1"/>
    <property type="molecule type" value="Genomic_DNA"/>
</dbReference>
<protein>
    <submittedName>
        <fullName evidence="1">Uncharacterized protein</fullName>
    </submittedName>
</protein>
<sequence length="200" mass="22342">MSIAEKLTQIAENEQAVFEAGKKSEYDTFWDVYQENGNKISYRFAFYGSSWNDTTFHPKYPIKMYKGQQQQLAFYYFRGTHIDVDIDFRAVGYSQIFQSASLLKTISKLIVTDEVTYTNWFAGCTALEDITIEGTIGNDISFPDSALLTKASIESIIGALSGTVTGKTLTVNAAAKQVAFTDSEWAELIGTKPNWTISLV</sequence>
<evidence type="ECO:0000313" key="1">
    <source>
        <dbReference type="EMBL" id="MBC8541917.1"/>
    </source>
</evidence>
<gene>
    <name evidence="1" type="ORF">H8698_13170</name>
</gene>
<dbReference type="Proteomes" id="UP000611762">
    <property type="component" value="Unassembled WGS sequence"/>
</dbReference>
<keyword evidence="2" id="KW-1185">Reference proteome</keyword>